<feature type="region of interest" description="Disordered" evidence="1">
    <location>
        <begin position="81"/>
        <end position="122"/>
    </location>
</feature>
<gene>
    <name evidence="2" type="ORF">THAOC_09139</name>
</gene>
<keyword evidence="3" id="KW-1185">Reference proteome</keyword>
<reference evidence="2 3" key="1">
    <citation type="journal article" date="2012" name="Genome Biol.">
        <title>Genome and low-iron response of an oceanic diatom adapted to chronic iron limitation.</title>
        <authorList>
            <person name="Lommer M."/>
            <person name="Specht M."/>
            <person name="Roy A.S."/>
            <person name="Kraemer L."/>
            <person name="Andreson R."/>
            <person name="Gutowska M.A."/>
            <person name="Wolf J."/>
            <person name="Bergner S.V."/>
            <person name="Schilhabel M.B."/>
            <person name="Klostermeier U.C."/>
            <person name="Beiko R.G."/>
            <person name="Rosenstiel P."/>
            <person name="Hippler M."/>
            <person name="Laroche J."/>
        </authorList>
    </citation>
    <scope>NUCLEOTIDE SEQUENCE [LARGE SCALE GENOMIC DNA]</scope>
    <source>
        <strain evidence="2 3">CCMP1005</strain>
    </source>
</reference>
<evidence type="ECO:0000256" key="1">
    <source>
        <dbReference type="SAM" id="MobiDB-lite"/>
    </source>
</evidence>
<dbReference type="AlphaFoldDB" id="K0T8B1"/>
<feature type="region of interest" description="Disordered" evidence="1">
    <location>
        <begin position="27"/>
        <end position="53"/>
    </location>
</feature>
<accession>K0T8B1</accession>
<organism evidence="2 3">
    <name type="scientific">Thalassiosira oceanica</name>
    <name type="common">Marine diatom</name>
    <dbReference type="NCBI Taxonomy" id="159749"/>
    <lineage>
        <taxon>Eukaryota</taxon>
        <taxon>Sar</taxon>
        <taxon>Stramenopiles</taxon>
        <taxon>Ochrophyta</taxon>
        <taxon>Bacillariophyta</taxon>
        <taxon>Coscinodiscophyceae</taxon>
        <taxon>Thalassiosirophycidae</taxon>
        <taxon>Thalassiosirales</taxon>
        <taxon>Thalassiosiraceae</taxon>
        <taxon>Thalassiosira</taxon>
    </lineage>
</organism>
<dbReference type="EMBL" id="AGNL01009861">
    <property type="protein sequence ID" value="EJK69586.1"/>
    <property type="molecule type" value="Genomic_DNA"/>
</dbReference>
<proteinExistence type="predicted"/>
<dbReference type="Proteomes" id="UP000266841">
    <property type="component" value="Unassembled WGS sequence"/>
</dbReference>
<feature type="compositionally biased region" description="Basic residues" evidence="1">
    <location>
        <begin position="27"/>
        <end position="40"/>
    </location>
</feature>
<protein>
    <submittedName>
        <fullName evidence="2">Uncharacterized protein</fullName>
    </submittedName>
</protein>
<name>K0T8B1_THAOC</name>
<comment type="caution">
    <text evidence="2">The sequence shown here is derived from an EMBL/GenBank/DDBJ whole genome shotgun (WGS) entry which is preliminary data.</text>
</comment>
<sequence>MEDELSSRQVTTAHASTVTKVYLRKPRKNVQNHGAPRARRIAPQPRASVERRSVGNNIESRLIDEFTPAAASRRRLICKSELGQEANDRGAVEVPLRSPTQISGGPEGGVDGPRWTRGAAGT</sequence>
<evidence type="ECO:0000313" key="2">
    <source>
        <dbReference type="EMBL" id="EJK69586.1"/>
    </source>
</evidence>
<evidence type="ECO:0000313" key="3">
    <source>
        <dbReference type="Proteomes" id="UP000266841"/>
    </source>
</evidence>